<evidence type="ECO:0000313" key="2">
    <source>
        <dbReference type="Proteomes" id="UP001162889"/>
    </source>
</evidence>
<reference evidence="1" key="1">
    <citation type="submission" date="2022-03" db="EMBL/GenBank/DDBJ databases">
        <title>Genome Encyclopedia of Bacteria and Archaea VI: Functional Genomics of Type Strains.</title>
        <authorList>
            <person name="Whitman W."/>
        </authorList>
    </citation>
    <scope>NUCLEOTIDE SEQUENCE</scope>
    <source>
        <strain evidence="1">HSC-15S17</strain>
    </source>
</reference>
<protein>
    <recommendedName>
        <fullName evidence="3">Transposase IS66 zinc-finger binding domain-containing protein</fullName>
    </recommendedName>
</protein>
<evidence type="ECO:0008006" key="3">
    <source>
        <dbReference type="Google" id="ProtNLM"/>
    </source>
</evidence>
<dbReference type="Proteomes" id="UP001162889">
    <property type="component" value="Unassembled WGS sequence"/>
</dbReference>
<evidence type="ECO:0000313" key="1">
    <source>
        <dbReference type="EMBL" id="MCP2010631.1"/>
    </source>
</evidence>
<dbReference type="RefSeq" id="WP_229224858.1">
    <property type="nucleotide sequence ID" value="NZ_JAHTGR010000008.1"/>
</dbReference>
<name>A0ABT1GQ74_9BURK</name>
<proteinExistence type="predicted"/>
<keyword evidence="2" id="KW-1185">Reference proteome</keyword>
<gene>
    <name evidence="1" type="ORF">L1274_004373</name>
</gene>
<dbReference type="EMBL" id="JALJZU010000009">
    <property type="protein sequence ID" value="MCP2010631.1"/>
    <property type="molecule type" value="Genomic_DNA"/>
</dbReference>
<organism evidence="1 2">
    <name type="scientific">Duganella violaceipulchra</name>
    <dbReference type="NCBI Taxonomy" id="2849652"/>
    <lineage>
        <taxon>Bacteria</taxon>
        <taxon>Pseudomonadati</taxon>
        <taxon>Pseudomonadota</taxon>
        <taxon>Betaproteobacteria</taxon>
        <taxon>Burkholderiales</taxon>
        <taxon>Oxalobacteraceae</taxon>
        <taxon>Telluria group</taxon>
        <taxon>Duganella</taxon>
    </lineage>
</organism>
<accession>A0ABT1GQ74</accession>
<comment type="caution">
    <text evidence="1">The sequence shown here is derived from an EMBL/GenBank/DDBJ whole genome shotgun (WGS) entry which is preliminary data.</text>
</comment>
<sequence>MHCHSALPLEQAEVAERRQIIDVPATVFDVIEHRTLAVTCRCGQTHVSSFPCDATELVQYGPNVRALGVHLPRAKCCHTHAPPN</sequence>